<accession>A0A073CFI9</accession>
<protein>
    <submittedName>
        <fullName evidence="2">Uncharacterized protein</fullName>
    </submittedName>
</protein>
<proteinExistence type="predicted"/>
<keyword evidence="1" id="KW-1133">Transmembrane helix</keyword>
<gene>
    <name evidence="2" type="ORF">A19Y_2114</name>
</gene>
<dbReference type="PATRIC" id="fig|388467.6.peg.2061"/>
<dbReference type="STRING" id="388467.A19Y_2114"/>
<evidence type="ECO:0000256" key="1">
    <source>
        <dbReference type="SAM" id="Phobius"/>
    </source>
</evidence>
<keyword evidence="3" id="KW-1185">Reference proteome</keyword>
<organism evidence="2 3">
    <name type="scientific">Planktothrix agardhii (strain NIVA-CYA 126/8)</name>
    <dbReference type="NCBI Taxonomy" id="388467"/>
    <lineage>
        <taxon>Bacteria</taxon>
        <taxon>Bacillati</taxon>
        <taxon>Cyanobacteriota</taxon>
        <taxon>Cyanophyceae</taxon>
        <taxon>Oscillatoriophycideae</taxon>
        <taxon>Oscillatoriales</taxon>
        <taxon>Microcoleaceae</taxon>
        <taxon>Planktothrix</taxon>
    </lineage>
</organism>
<dbReference type="AlphaFoldDB" id="A0A073CFI9"/>
<reference evidence="2 3" key="1">
    <citation type="journal article" date="2014" name="Appl. Environ. Microbiol.">
        <title>Elucidation of insertion elements encoded on plasmids and in vitro construction of shuttle vectors from the toxic cyanobacterium Planktothrix.</title>
        <authorList>
            <person name="Christiansen G."/>
            <person name="Goesmann A."/>
            <person name="Kurmayer R."/>
        </authorList>
    </citation>
    <scope>NUCLEOTIDE SEQUENCE [LARGE SCALE GENOMIC DNA]</scope>
    <source>
        <strain evidence="2 3">NIVA-CYA 126/8</strain>
    </source>
</reference>
<dbReference type="Proteomes" id="UP000027395">
    <property type="component" value="Chromosome"/>
</dbReference>
<sequence>MTENQPTDTPTPITTSILDSIKGFIGKILSNWKVRITLLGIVLLGGAIFAFFYQHIIAEMGMKMWTSSSGARPIECVLKDSNNDNYVSCSALLGDQVVPLECSSSLFNLGCRVNYGSAVPNIKASKGS</sequence>
<dbReference type="GeneID" id="77289352"/>
<keyword evidence="1" id="KW-0472">Membrane</keyword>
<dbReference type="RefSeq" id="WP_026785240.1">
    <property type="nucleotide sequence ID" value="NZ_CM002803.1"/>
</dbReference>
<dbReference type="eggNOG" id="ENOG5032U7I">
    <property type="taxonomic scope" value="Bacteria"/>
</dbReference>
<dbReference type="HOGENOM" id="CLU_1863173_0_0_3"/>
<dbReference type="EMBL" id="CM002803">
    <property type="protein sequence ID" value="KEI67079.1"/>
    <property type="molecule type" value="Genomic_DNA"/>
</dbReference>
<evidence type="ECO:0000313" key="3">
    <source>
        <dbReference type="Proteomes" id="UP000027395"/>
    </source>
</evidence>
<evidence type="ECO:0000313" key="2">
    <source>
        <dbReference type="EMBL" id="KEI67079.1"/>
    </source>
</evidence>
<feature type="transmembrane region" description="Helical" evidence="1">
    <location>
        <begin position="34"/>
        <end position="53"/>
    </location>
</feature>
<keyword evidence="1" id="KW-0812">Transmembrane</keyword>
<name>A0A073CFI9_PLAA1</name>